<feature type="non-terminal residue" evidence="3">
    <location>
        <position position="1"/>
    </location>
</feature>
<dbReference type="Pfam" id="PF01926">
    <property type="entry name" value="MMR_HSR1"/>
    <property type="match status" value="1"/>
</dbReference>
<evidence type="ECO:0000259" key="2">
    <source>
        <dbReference type="Pfam" id="PF01926"/>
    </source>
</evidence>
<gene>
    <name evidence="3" type="ORF">PMEA_00024366</name>
</gene>
<name>A0AAU9XJM1_9CNID</name>
<evidence type="ECO:0000313" key="3">
    <source>
        <dbReference type="EMBL" id="CAH3149534.1"/>
    </source>
</evidence>
<dbReference type="InterPro" id="IPR006073">
    <property type="entry name" value="GTP-bd"/>
</dbReference>
<protein>
    <recommendedName>
        <fullName evidence="2">G domain-containing protein</fullName>
    </recommendedName>
</protein>
<dbReference type="SUPFAM" id="SSF52540">
    <property type="entry name" value="P-loop containing nucleoside triphosphate hydrolases"/>
    <property type="match status" value="1"/>
</dbReference>
<dbReference type="Proteomes" id="UP001159428">
    <property type="component" value="Unassembled WGS sequence"/>
</dbReference>
<dbReference type="InterPro" id="IPR027417">
    <property type="entry name" value="P-loop_NTPase"/>
</dbReference>
<sequence length="101" mass="11233">ELRKSPSLVFIGERNCGKSSIINKLLKQTNRPVHENPCSGLKQRQRESKALDATAKVGLNHELLKSGIESMDSPGKNKTDVSDSVRGFPRERHSSSFCVRN</sequence>
<dbReference type="AlphaFoldDB" id="A0AAU9XJM1"/>
<keyword evidence="4" id="KW-1185">Reference proteome</keyword>
<dbReference type="EMBL" id="CALNXJ010000046">
    <property type="protein sequence ID" value="CAH3149534.1"/>
    <property type="molecule type" value="Genomic_DNA"/>
</dbReference>
<dbReference type="Gene3D" id="3.40.50.300">
    <property type="entry name" value="P-loop containing nucleotide triphosphate hydrolases"/>
    <property type="match status" value="1"/>
</dbReference>
<feature type="compositionally biased region" description="Basic and acidic residues" evidence="1">
    <location>
        <begin position="75"/>
        <end position="94"/>
    </location>
</feature>
<feature type="region of interest" description="Disordered" evidence="1">
    <location>
        <begin position="66"/>
        <end position="101"/>
    </location>
</feature>
<feature type="domain" description="G" evidence="2">
    <location>
        <begin position="8"/>
        <end position="75"/>
    </location>
</feature>
<dbReference type="GO" id="GO:0005525">
    <property type="term" value="F:GTP binding"/>
    <property type="evidence" value="ECO:0007669"/>
    <property type="project" value="InterPro"/>
</dbReference>
<reference evidence="3 4" key="1">
    <citation type="submission" date="2022-05" db="EMBL/GenBank/DDBJ databases">
        <authorList>
            <consortium name="Genoscope - CEA"/>
            <person name="William W."/>
        </authorList>
    </citation>
    <scope>NUCLEOTIDE SEQUENCE [LARGE SCALE GENOMIC DNA]</scope>
</reference>
<evidence type="ECO:0000256" key="1">
    <source>
        <dbReference type="SAM" id="MobiDB-lite"/>
    </source>
</evidence>
<accession>A0AAU9XJM1</accession>
<organism evidence="3 4">
    <name type="scientific">Pocillopora meandrina</name>
    <dbReference type="NCBI Taxonomy" id="46732"/>
    <lineage>
        <taxon>Eukaryota</taxon>
        <taxon>Metazoa</taxon>
        <taxon>Cnidaria</taxon>
        <taxon>Anthozoa</taxon>
        <taxon>Hexacorallia</taxon>
        <taxon>Scleractinia</taxon>
        <taxon>Astrocoeniina</taxon>
        <taxon>Pocilloporidae</taxon>
        <taxon>Pocillopora</taxon>
    </lineage>
</organism>
<proteinExistence type="predicted"/>
<evidence type="ECO:0000313" key="4">
    <source>
        <dbReference type="Proteomes" id="UP001159428"/>
    </source>
</evidence>
<comment type="caution">
    <text evidence="3">The sequence shown here is derived from an EMBL/GenBank/DDBJ whole genome shotgun (WGS) entry which is preliminary data.</text>
</comment>